<keyword evidence="1" id="KW-0175">Coiled coil</keyword>
<dbReference type="STRING" id="1261640.BHK98_01935"/>
<dbReference type="Proteomes" id="UP000187404">
    <property type="component" value="Unassembled WGS sequence"/>
</dbReference>
<keyword evidence="3" id="KW-1185">Reference proteome</keyword>
<organism evidence="2 3">
    <name type="scientific">Hornefia porci</name>
    <dbReference type="NCBI Taxonomy" id="2652292"/>
    <lineage>
        <taxon>Bacteria</taxon>
        <taxon>Bacillati</taxon>
        <taxon>Bacillota</taxon>
        <taxon>Clostridia</taxon>
        <taxon>Peptostreptococcales</taxon>
        <taxon>Anaerovoracaceae</taxon>
        <taxon>Hornefia</taxon>
    </lineage>
</organism>
<protein>
    <submittedName>
        <fullName evidence="2">Uncharacterized protein</fullName>
    </submittedName>
</protein>
<evidence type="ECO:0000256" key="1">
    <source>
        <dbReference type="SAM" id="Coils"/>
    </source>
</evidence>
<accession>A0A1Q9JL00</accession>
<evidence type="ECO:0000313" key="3">
    <source>
        <dbReference type="Proteomes" id="UP000187404"/>
    </source>
</evidence>
<dbReference type="AlphaFoldDB" id="A0A1Q9JL00"/>
<proteinExistence type="predicted"/>
<dbReference type="EMBL" id="MJIE01000001">
    <property type="protein sequence ID" value="OLR56902.1"/>
    <property type="molecule type" value="Genomic_DNA"/>
</dbReference>
<dbReference type="OrthoDB" id="6057646at2"/>
<reference evidence="2 3" key="1">
    <citation type="journal article" date="2016" name="Appl. Environ. Microbiol.">
        <title>Function and Phylogeny of Bacterial Butyryl Coenzyme A:Acetate Transferases and Their Diversity in the Proximal Colon of Swine.</title>
        <authorList>
            <person name="Trachsel J."/>
            <person name="Bayles D.O."/>
            <person name="Looft T."/>
            <person name="Levine U.Y."/>
            <person name="Allen H.K."/>
        </authorList>
    </citation>
    <scope>NUCLEOTIDE SEQUENCE [LARGE SCALE GENOMIC DNA]</scope>
    <source>
        <strain evidence="2 3">68-3-10</strain>
    </source>
</reference>
<feature type="coiled-coil region" evidence="1">
    <location>
        <begin position="27"/>
        <end position="68"/>
    </location>
</feature>
<gene>
    <name evidence="2" type="ORF">BHK98_01935</name>
</gene>
<name>A0A1Q9JL00_9FIRM</name>
<evidence type="ECO:0000313" key="2">
    <source>
        <dbReference type="EMBL" id="OLR56902.1"/>
    </source>
</evidence>
<sequence>MNSISRDRLISQRQERVKAETERDQLYDVFDDDLKQMQNRIDALTKENSALRAENAGLNNKLSEIDEQPVIIMGNEEDLYPGEIKEMILSILAEELKSRAQEGSRRSDVLSDIVKNNDYKGVYKDKKKGIQKILGNYNGMSAKVRKALQDFGFQIEEDGKHYRLTYFGDEQYKTTLAKTPSDNKGGQNIAHEIQKTML</sequence>
<comment type="caution">
    <text evidence="2">The sequence shown here is derived from an EMBL/GenBank/DDBJ whole genome shotgun (WGS) entry which is preliminary data.</text>
</comment>